<feature type="region of interest" description="Disordered" evidence="1">
    <location>
        <begin position="45"/>
        <end position="74"/>
    </location>
</feature>
<proteinExistence type="predicted"/>
<keyword evidence="3" id="KW-1185">Reference proteome</keyword>
<dbReference type="EMBL" id="CAQQ02020974">
    <property type="status" value="NOT_ANNOTATED_CDS"/>
    <property type="molecule type" value="Genomic_DNA"/>
</dbReference>
<feature type="compositionally biased region" description="Pro residues" evidence="1">
    <location>
        <begin position="63"/>
        <end position="74"/>
    </location>
</feature>
<evidence type="ECO:0000313" key="2">
    <source>
        <dbReference type="EnsemblMetazoa" id="MESCA007949-PA"/>
    </source>
</evidence>
<dbReference type="STRING" id="36166.T1GVY1"/>
<dbReference type="AlphaFoldDB" id="T1GVY1"/>
<dbReference type="HOGENOM" id="CLU_2694941_0_0_1"/>
<dbReference type="Proteomes" id="UP000015102">
    <property type="component" value="Unassembled WGS sequence"/>
</dbReference>
<organism evidence="2 3">
    <name type="scientific">Megaselia scalaris</name>
    <name type="common">Humpbacked fly</name>
    <name type="synonym">Phora scalaris</name>
    <dbReference type="NCBI Taxonomy" id="36166"/>
    <lineage>
        <taxon>Eukaryota</taxon>
        <taxon>Metazoa</taxon>
        <taxon>Ecdysozoa</taxon>
        <taxon>Arthropoda</taxon>
        <taxon>Hexapoda</taxon>
        <taxon>Insecta</taxon>
        <taxon>Pterygota</taxon>
        <taxon>Neoptera</taxon>
        <taxon>Endopterygota</taxon>
        <taxon>Diptera</taxon>
        <taxon>Brachycera</taxon>
        <taxon>Muscomorpha</taxon>
        <taxon>Platypezoidea</taxon>
        <taxon>Phoridae</taxon>
        <taxon>Megaseliini</taxon>
        <taxon>Megaselia</taxon>
    </lineage>
</organism>
<name>T1GVY1_MEGSC</name>
<evidence type="ECO:0000313" key="3">
    <source>
        <dbReference type="Proteomes" id="UP000015102"/>
    </source>
</evidence>
<reference evidence="2" key="2">
    <citation type="submission" date="2015-06" db="UniProtKB">
        <authorList>
            <consortium name="EnsemblMetazoa"/>
        </authorList>
    </citation>
    <scope>IDENTIFICATION</scope>
</reference>
<evidence type="ECO:0000256" key="1">
    <source>
        <dbReference type="SAM" id="MobiDB-lite"/>
    </source>
</evidence>
<sequence length="74" mass="8465">MKCRKRWSQIANNNLDNCILIKFSHKNKELMNDILTNHKLKNGYGQMVSQQAPVSPTKRPLSPDHPNPSVPIVE</sequence>
<accession>T1GVY1</accession>
<protein>
    <submittedName>
        <fullName evidence="2">Uncharacterized protein</fullName>
    </submittedName>
</protein>
<reference evidence="3" key="1">
    <citation type="submission" date="2013-02" db="EMBL/GenBank/DDBJ databases">
        <authorList>
            <person name="Hughes D."/>
        </authorList>
    </citation>
    <scope>NUCLEOTIDE SEQUENCE</scope>
    <source>
        <strain>Durham</strain>
        <strain evidence="3">NC isolate 2 -- Noor lab</strain>
    </source>
</reference>
<dbReference type="EnsemblMetazoa" id="MESCA007949-RA">
    <property type="protein sequence ID" value="MESCA007949-PA"/>
    <property type="gene ID" value="MESCA007949"/>
</dbReference>